<dbReference type="OrthoDB" id="5430956at2"/>
<evidence type="ECO:0000259" key="1">
    <source>
        <dbReference type="Pfam" id="PF13588"/>
    </source>
</evidence>
<dbReference type="InterPro" id="IPR029464">
    <property type="entry name" value="HSDR_N"/>
</dbReference>
<accession>A0A1G5I8Z2</accession>
<sequence>MAFLTDLEFMKDFITGNRVPLVGAELNRQQVEQYLVEVLGYEKDAVEVDKKLEFTAAGEPWKTRLDLVVRAGETPVMVIKCAAGSLGSREKEAVSAARIAFDAPVPLAVVSDGNTALVFNTLTRKQVGEGLNAIPTPARAAEIAAAPAEPLAPKELDRARIVFRSYDSMNINR</sequence>
<evidence type="ECO:0000313" key="3">
    <source>
        <dbReference type="Proteomes" id="UP000198870"/>
    </source>
</evidence>
<protein>
    <submittedName>
        <fullName evidence="2">Type I restriction enzyme R protein N terminus (HSDR_N)</fullName>
    </submittedName>
</protein>
<dbReference type="AlphaFoldDB" id="A0A1G5I8Z2"/>
<dbReference type="RefSeq" id="WP_092213453.1">
    <property type="nucleotide sequence ID" value="NZ_FMUX01000018.1"/>
</dbReference>
<dbReference type="Pfam" id="PF13588">
    <property type="entry name" value="HSDR_N_2"/>
    <property type="match status" value="1"/>
</dbReference>
<feature type="domain" description="Type I restriction enzyme R protein N-terminal" evidence="1">
    <location>
        <begin position="25"/>
        <end position="135"/>
    </location>
</feature>
<dbReference type="Proteomes" id="UP000198870">
    <property type="component" value="Unassembled WGS sequence"/>
</dbReference>
<gene>
    <name evidence="2" type="ORF">SAMN05216233_11852</name>
</gene>
<name>A0A1G5I8Z2_9BACT</name>
<dbReference type="EMBL" id="FMUX01000018">
    <property type="protein sequence ID" value="SCY72261.1"/>
    <property type="molecule type" value="Genomic_DNA"/>
</dbReference>
<proteinExistence type="predicted"/>
<organism evidence="2 3">
    <name type="scientific">Desulfoluna spongiiphila</name>
    <dbReference type="NCBI Taxonomy" id="419481"/>
    <lineage>
        <taxon>Bacteria</taxon>
        <taxon>Pseudomonadati</taxon>
        <taxon>Thermodesulfobacteriota</taxon>
        <taxon>Desulfobacteria</taxon>
        <taxon>Desulfobacterales</taxon>
        <taxon>Desulfolunaceae</taxon>
        <taxon>Desulfoluna</taxon>
    </lineage>
</organism>
<reference evidence="2 3" key="1">
    <citation type="submission" date="2016-10" db="EMBL/GenBank/DDBJ databases">
        <authorList>
            <person name="de Groot N.N."/>
        </authorList>
    </citation>
    <scope>NUCLEOTIDE SEQUENCE [LARGE SCALE GENOMIC DNA]</scope>
    <source>
        <strain evidence="2 3">AA1</strain>
    </source>
</reference>
<keyword evidence="3" id="KW-1185">Reference proteome</keyword>
<dbReference type="STRING" id="419481.SAMN05216233_11852"/>
<evidence type="ECO:0000313" key="2">
    <source>
        <dbReference type="EMBL" id="SCY72261.1"/>
    </source>
</evidence>